<feature type="domain" description="GON" evidence="17">
    <location>
        <begin position="1666"/>
        <end position="1864"/>
    </location>
</feature>
<dbReference type="Proteomes" id="UP000694924">
    <property type="component" value="Unplaced"/>
</dbReference>
<dbReference type="Gene3D" id="2.60.120.830">
    <property type="match status" value="1"/>
</dbReference>
<keyword evidence="12" id="KW-0325">Glycoprotein</keyword>
<dbReference type="PRINTS" id="PR01857">
    <property type="entry name" value="ADAMTSFAMILY"/>
</dbReference>
<feature type="compositionally biased region" description="Basic and acidic residues" evidence="14">
    <location>
        <begin position="1442"/>
        <end position="1457"/>
    </location>
</feature>
<keyword evidence="8" id="KW-0378">Hydrolase</keyword>
<feature type="active site" evidence="13">
    <location>
        <position position="583"/>
    </location>
</feature>
<keyword evidence="3" id="KW-0272">Extracellular matrix</keyword>
<dbReference type="InterPro" id="IPR050439">
    <property type="entry name" value="ADAMTS_ADAMTS-like"/>
</dbReference>
<dbReference type="Pfam" id="PF05986">
    <property type="entry name" value="ADAMTS_spacer1"/>
    <property type="match status" value="1"/>
</dbReference>
<evidence type="ECO:0000256" key="9">
    <source>
        <dbReference type="ARBA" id="ARBA00022833"/>
    </source>
</evidence>
<dbReference type="SUPFAM" id="SSF82895">
    <property type="entry name" value="TSP-1 type 1 repeat"/>
    <property type="match status" value="10"/>
</dbReference>
<evidence type="ECO:0000256" key="8">
    <source>
        <dbReference type="ARBA" id="ARBA00022801"/>
    </source>
</evidence>
<evidence type="ECO:0000256" key="11">
    <source>
        <dbReference type="ARBA" id="ARBA00023157"/>
    </source>
</evidence>
<evidence type="ECO:0000256" key="1">
    <source>
        <dbReference type="ARBA" id="ARBA00004498"/>
    </source>
</evidence>
<dbReference type="Pfam" id="PF01562">
    <property type="entry name" value="Pep_M12B_propep"/>
    <property type="match status" value="1"/>
</dbReference>
<feature type="region of interest" description="Disordered" evidence="14">
    <location>
        <begin position="1442"/>
        <end position="1474"/>
    </location>
</feature>
<evidence type="ECO:0000256" key="2">
    <source>
        <dbReference type="ARBA" id="ARBA00022525"/>
    </source>
</evidence>
<dbReference type="GeneID" id="107066628"/>
<keyword evidence="11" id="KW-1015">Disulfide bond</keyword>
<name>A0ABM1I9N6_POLDO</name>
<keyword evidence="15" id="KW-0472">Membrane</keyword>
<keyword evidence="18" id="KW-1185">Reference proteome</keyword>
<feature type="compositionally biased region" description="Low complexity" evidence="14">
    <location>
        <begin position="1464"/>
        <end position="1473"/>
    </location>
</feature>
<evidence type="ECO:0000256" key="14">
    <source>
        <dbReference type="SAM" id="MobiDB-lite"/>
    </source>
</evidence>
<keyword evidence="7" id="KW-0677">Repeat</keyword>
<dbReference type="Pfam" id="PF00090">
    <property type="entry name" value="TSP_1"/>
    <property type="match status" value="2"/>
</dbReference>
<dbReference type="GO" id="GO:0008237">
    <property type="term" value="F:metallopeptidase activity"/>
    <property type="evidence" value="ECO:0007669"/>
    <property type="project" value="UniProtKB-KW"/>
</dbReference>
<dbReference type="PROSITE" id="PS50215">
    <property type="entry name" value="ADAM_MEPRO"/>
    <property type="match status" value="1"/>
</dbReference>
<evidence type="ECO:0000259" key="17">
    <source>
        <dbReference type="PROSITE" id="PS51046"/>
    </source>
</evidence>
<dbReference type="Gene3D" id="2.20.100.10">
    <property type="entry name" value="Thrombospondin type-1 (TSP1) repeat"/>
    <property type="match status" value="9"/>
</dbReference>
<feature type="binding site" evidence="13">
    <location>
        <position position="592"/>
    </location>
    <ligand>
        <name>Zn(2+)</name>
        <dbReference type="ChEBI" id="CHEBI:29105"/>
        <note>catalytic</note>
    </ligand>
</feature>
<dbReference type="PROSITE" id="PS51046">
    <property type="entry name" value="GON"/>
    <property type="match status" value="1"/>
</dbReference>
<evidence type="ECO:0000256" key="13">
    <source>
        <dbReference type="PROSITE-ProRule" id="PRU00276"/>
    </source>
</evidence>
<dbReference type="InterPro" id="IPR041645">
    <property type="entry name" value="ADAMTS_CR_2"/>
</dbReference>
<keyword evidence="10 19" id="KW-0482">Metalloprotease</keyword>
<dbReference type="RefSeq" id="XP_015176923.1">
    <property type="nucleotide sequence ID" value="XM_015321437.1"/>
</dbReference>
<dbReference type="PANTHER" id="PTHR13723:SF278">
    <property type="entry name" value="ADAM METALLOPEPTIDASE WITH THROMBOSPONDIN TYPE 1 MOTIF A, ISOFORM B"/>
    <property type="match status" value="1"/>
</dbReference>
<keyword evidence="2" id="KW-0964">Secreted</keyword>
<keyword evidence="15" id="KW-0812">Transmembrane</keyword>
<keyword evidence="6" id="KW-0732">Signal</keyword>
<reference evidence="19" key="1">
    <citation type="submission" date="2025-08" db="UniProtKB">
        <authorList>
            <consortium name="RefSeq"/>
        </authorList>
    </citation>
    <scope>IDENTIFICATION</scope>
    <source>
        <tissue evidence="19">Whole body</tissue>
    </source>
</reference>
<keyword evidence="5 13" id="KW-0479">Metal-binding</keyword>
<evidence type="ECO:0000256" key="5">
    <source>
        <dbReference type="ARBA" id="ARBA00022723"/>
    </source>
</evidence>
<dbReference type="InterPro" id="IPR036383">
    <property type="entry name" value="TSP1_rpt_sf"/>
</dbReference>
<dbReference type="Pfam" id="PF08685">
    <property type="entry name" value="GON"/>
    <property type="match status" value="1"/>
</dbReference>
<evidence type="ECO:0000256" key="3">
    <source>
        <dbReference type="ARBA" id="ARBA00022530"/>
    </source>
</evidence>
<feature type="transmembrane region" description="Helical" evidence="15">
    <location>
        <begin position="21"/>
        <end position="41"/>
    </location>
</feature>
<dbReference type="Pfam" id="PF01421">
    <property type="entry name" value="Reprolysin"/>
    <property type="match status" value="1"/>
</dbReference>
<dbReference type="Pfam" id="PF17771">
    <property type="entry name" value="ADAMTS_CR_2"/>
    <property type="match status" value="1"/>
</dbReference>
<keyword evidence="9 13" id="KW-0862">Zinc</keyword>
<proteinExistence type="predicted"/>
<dbReference type="InterPro" id="IPR013273">
    <property type="entry name" value="ADAMTS/ADAMTS-like"/>
</dbReference>
<feature type="binding site" evidence="13">
    <location>
        <position position="582"/>
    </location>
    <ligand>
        <name>Zn(2+)</name>
        <dbReference type="ChEBI" id="CHEBI:29105"/>
        <note>catalytic</note>
    </ligand>
</feature>
<dbReference type="InterPro" id="IPR010294">
    <property type="entry name" value="ADAMTS_spacer1"/>
</dbReference>
<comment type="caution">
    <text evidence="13">Lacks conserved residue(s) required for the propagation of feature annotation.</text>
</comment>
<dbReference type="InterPro" id="IPR024079">
    <property type="entry name" value="MetalloPept_cat_dom_sf"/>
</dbReference>
<evidence type="ECO:0000256" key="15">
    <source>
        <dbReference type="SAM" id="Phobius"/>
    </source>
</evidence>
<dbReference type="Pfam" id="PF19236">
    <property type="entry name" value="ADAMTS_CR_3"/>
    <property type="match status" value="1"/>
</dbReference>
<dbReference type="SUPFAM" id="SSF55486">
    <property type="entry name" value="Metalloproteases ('zincins'), catalytic domain"/>
    <property type="match status" value="1"/>
</dbReference>
<dbReference type="Gene3D" id="3.40.390.10">
    <property type="entry name" value="Collagenase (Catalytic Domain)"/>
    <property type="match status" value="1"/>
</dbReference>
<evidence type="ECO:0000313" key="18">
    <source>
        <dbReference type="Proteomes" id="UP000694924"/>
    </source>
</evidence>
<dbReference type="InterPro" id="IPR012314">
    <property type="entry name" value="Pept_M12B_GON-ADAMTSs"/>
</dbReference>
<dbReference type="InterPro" id="IPR001590">
    <property type="entry name" value="Peptidase_M12B"/>
</dbReference>
<protein>
    <submittedName>
        <fullName evidence="19">A disintegrin and metalloproteinase with thrombospondin motifs 9 isoform X1</fullName>
    </submittedName>
</protein>
<dbReference type="InterPro" id="IPR000884">
    <property type="entry name" value="TSP1_rpt"/>
</dbReference>
<accession>A0ABM1I9N6</accession>
<gene>
    <name evidence="19" type="primary">LOC107066628</name>
</gene>
<feature type="domain" description="Peptidase M12B" evidence="16">
    <location>
        <begin position="434"/>
        <end position="648"/>
    </location>
</feature>
<dbReference type="InterPro" id="IPR002870">
    <property type="entry name" value="Peptidase_M12B_N"/>
</dbReference>
<evidence type="ECO:0000256" key="6">
    <source>
        <dbReference type="ARBA" id="ARBA00022729"/>
    </source>
</evidence>
<dbReference type="InterPro" id="IPR045371">
    <property type="entry name" value="ADAMTS_CR_3"/>
</dbReference>
<dbReference type="Gene3D" id="3.40.1620.60">
    <property type="match status" value="2"/>
</dbReference>
<evidence type="ECO:0000256" key="12">
    <source>
        <dbReference type="ARBA" id="ARBA00023180"/>
    </source>
</evidence>
<comment type="subcellular location">
    <subcellularLocation>
        <location evidence="1">Secreted</location>
        <location evidence="1">Extracellular space</location>
        <location evidence="1">Extracellular matrix</location>
    </subcellularLocation>
</comment>
<evidence type="ECO:0000256" key="4">
    <source>
        <dbReference type="ARBA" id="ARBA00022670"/>
    </source>
</evidence>
<feature type="binding site" evidence="13">
    <location>
        <position position="586"/>
    </location>
    <ligand>
        <name>Zn(2+)</name>
        <dbReference type="ChEBI" id="CHEBI:29105"/>
        <note>catalytic</note>
    </ligand>
</feature>
<dbReference type="SMART" id="SM00209">
    <property type="entry name" value="TSP1"/>
    <property type="match status" value="11"/>
</dbReference>
<dbReference type="PROSITE" id="PS50092">
    <property type="entry name" value="TSP1"/>
    <property type="match status" value="9"/>
</dbReference>
<sequence length="1866" mass="211983">MCQSILKLAEMSRISNRAVSTIAASIGILLLVIFLVILWTGGVGSWNHTKVIHEEDTTRKDLVQGIKNSSLQSISVFHLIEEDHTEFNMTILDRTTVSFINEESTKDRLKGKKYNDTTPDVLPSAKGDLEYIVPMKISQNQYEDPPDPSTTSTRHHSGHFRHSTARVWDPHPQYEFTAFGKFFRLRLAHDSSFISPDIKVTHISANTSRKVHPGHQLDCFYSGYIDGDPDSIVTVNLCHGMTGHMRTSSGSYFIKPTEHWRENEKDSMMASSLQHAIYRVPPVTESTSSNDIDEDPPIGVRNCAVIDYNTDEIAAPVLLRDDNSGEKIYVGDRTRERRSLTVKTSMDRFKEDYDDDGGGGVSRSRKIRREENYAEEEFTQFVGHREHRNSLRDSRYYSVERRRNYPKEGYLQDSEMESDPFVAWRPQRALPREYFIEIMVVADEKMAEYHGENLDSYILVLMSTVSRIYKDRSIGNPVSIFVTKIVHADKVFGKSYDDNYEVTAIDMLNQFCRWQKINNPDEPSPEHHDVALLLTRHNLCLNPGGIRCDTLGLAELGKMCSPDASCAIVQDNGLAAAFTIAHEIGHVLNMPHDDDSKCDEFRNHSRVHKVMFRMLDDETFPWEWSRCSRHYVTEFLETDRANCLLDEPSKSIQKPDAARLPGIDYSQNKQCELVFGLGSKICHDMVSNVCRTLWCTVPMWDDLCHTEHTPWADGTSCGRGKWCQRGECVSKIDLNPIDGEWGPWGPFGECSRTCSGGIKKRYRECDNPPPQNGGNYCVGEQVNYESCATNECPPGSPDFREQQCQEYNNNNLNIPNLTRDVIWHAKYARIQPEDRCKLYCQVESNQYYMLRDKVIDGTPCGPDTFHLCVNGRCKPAGCDNILDSTAELDTCGVCRGDNSTCQRINGSYNKTAYGYNRVTKIPAGSSNIDIRQHGWFKSHYDDNYLALRLGEHGKYILNGNFVIMHKKVVVFPGVTIEYSGPKSIVERLNSSRPISTDLILEVLSVEMLHPPQITYEYTVPKKILKSYKWVLREWSECSRVCQGTKYRKAECRSTENEEVVNDDYCRAVDNRIKPREESQMCNNHCILQWQITSESECSSHCGPGTRIITSRCEQIYLYNSNLVHSLPDHLCSHLKRPNELEPCEGPCNDVHWKYSEWGACSVTCGGGIQYRMATCVDSNDRQVLNETCAGQKKRLKNICGQGACPKLIFGEWSKCSVSCGIGERHRLYWCHVENRVVQDSDCNGTLQQFSIKEICDAGPCYSWQVAGWNPCSVTCGEGVKTRKVICKGTDGSIADKCLPSNKPDNWTSCELQPCITGTNQIIYSNIPHEESYPQDNEIDSNGISFHPVNKWITGSFGKCSQPCNGGFKTRTVKCISMETNMYVNENLCNPDDKPNNTIPCNDHLCPIWNTGDWSECSVKCGNGIQRRQVRCQSPRGGVLNDKECSSVRRPKPKDTKKCHQSCRTTNNQGNQNNHHPKVIIRRWKKSGWSACSKTCGGGIRTRRIECMRSIGKNGLEKPVNEEECTKLAGLKKPKTERQCQRKPCNYGYIWQEGPWSECSAECGDGIKRRNVTCHKVNRYGWTDPEITKGCSMNKRLHTKETCKLRECNDTYIWKTSDWNNCTQSCGFKGKQTRKVFCVDRNGKLASSCPSSLKPKNKRNCNQRRCLPLTCVEAKKHFSTTKDGEYSLFIGGKSMSIYCYEMSTFKPREYLTLPAGDQDNYAEIYDKRLRYSETCPYNGERNDSCECFTYGRTISGITMFKRVRLDPIRLYIIADDYTFSRTKGLNRVEFGKAGDCYSTRYCPQGRFSINLSGTHLSLAREVTWTNLTSSTVLSINKINDQQVIGKCGGDCGFCIPKTGLKLDVLPP</sequence>
<evidence type="ECO:0000313" key="19">
    <source>
        <dbReference type="RefSeq" id="XP_015176923.1"/>
    </source>
</evidence>
<dbReference type="Pfam" id="PF19030">
    <property type="entry name" value="TSP1_ADAMTS"/>
    <property type="match status" value="7"/>
</dbReference>
<keyword evidence="4" id="KW-0645">Protease</keyword>
<dbReference type="PANTHER" id="PTHR13723">
    <property type="entry name" value="ADAMTS A DISINTEGRIN AND METALLOPROTEASE WITH THROMBOSPONDIN MOTIFS PROTEASE"/>
    <property type="match status" value="1"/>
</dbReference>
<evidence type="ECO:0000259" key="16">
    <source>
        <dbReference type="PROSITE" id="PS50215"/>
    </source>
</evidence>
<keyword evidence="15" id="KW-1133">Transmembrane helix</keyword>
<dbReference type="CDD" id="cd04273">
    <property type="entry name" value="ZnMc_ADAMTS_like"/>
    <property type="match status" value="1"/>
</dbReference>
<evidence type="ECO:0000256" key="10">
    <source>
        <dbReference type="ARBA" id="ARBA00023049"/>
    </source>
</evidence>
<organism evidence="18 19">
    <name type="scientific">Polistes dominula</name>
    <name type="common">European paper wasp</name>
    <name type="synonym">Vespa dominula</name>
    <dbReference type="NCBI Taxonomy" id="743375"/>
    <lineage>
        <taxon>Eukaryota</taxon>
        <taxon>Metazoa</taxon>
        <taxon>Ecdysozoa</taxon>
        <taxon>Arthropoda</taxon>
        <taxon>Hexapoda</taxon>
        <taxon>Insecta</taxon>
        <taxon>Pterygota</taxon>
        <taxon>Neoptera</taxon>
        <taxon>Endopterygota</taxon>
        <taxon>Hymenoptera</taxon>
        <taxon>Apocrita</taxon>
        <taxon>Aculeata</taxon>
        <taxon>Vespoidea</taxon>
        <taxon>Vespidae</taxon>
        <taxon>Polistinae</taxon>
        <taxon>Polistini</taxon>
        <taxon>Polistes</taxon>
    </lineage>
</organism>
<evidence type="ECO:0000256" key="7">
    <source>
        <dbReference type="ARBA" id="ARBA00022737"/>
    </source>
</evidence>